<dbReference type="GO" id="GO:0016491">
    <property type="term" value="F:oxidoreductase activity"/>
    <property type="evidence" value="ECO:0007669"/>
    <property type="project" value="UniProtKB-KW"/>
</dbReference>
<dbReference type="PRINTS" id="PR00081">
    <property type="entry name" value="GDHRDH"/>
</dbReference>
<dbReference type="Pfam" id="PF13561">
    <property type="entry name" value="adh_short_C2"/>
    <property type="match status" value="1"/>
</dbReference>
<dbReference type="Proteomes" id="UP000509322">
    <property type="component" value="Chromosome 2"/>
</dbReference>
<sequence length="272" mass="28530">MSLSIQGKTAIVTGAARGIGLAIARHFEEAGANVMFADSDEAALMTELGEQAASEGPVRAFAGDLGQKLTLANLVSATIDAFERVDILVNAHRMVQGCDPLTVNDELLGDMLRQNMSSGLRLSQMVARRMMAQADEAGEASENALQHGAIVNVTSLAADWPQPQMLAYSIASAAQAQATRSLASALAPRRIRVNGVAFASIMSNNLQLKLREDPGLRERMVAATPLGRIAGADELAATVQFLASEASSFVTGQILRVDGGRSLGDPLAPGVY</sequence>
<dbReference type="PANTHER" id="PTHR43639:SF1">
    <property type="entry name" value="SHORT-CHAIN DEHYDROGENASE_REDUCTASE FAMILY PROTEIN"/>
    <property type="match status" value="1"/>
</dbReference>
<keyword evidence="2" id="KW-0560">Oxidoreductase</keyword>
<dbReference type="InterPro" id="IPR036291">
    <property type="entry name" value="NAD(P)-bd_dom_sf"/>
</dbReference>
<dbReference type="SUPFAM" id="SSF51735">
    <property type="entry name" value="NAD(P)-binding Rossmann-fold domains"/>
    <property type="match status" value="1"/>
</dbReference>
<dbReference type="Gene3D" id="3.40.50.720">
    <property type="entry name" value="NAD(P)-binding Rossmann-like Domain"/>
    <property type="match status" value="1"/>
</dbReference>
<gene>
    <name evidence="3" type="ORF">HYQ43_12880</name>
</gene>
<organism evidence="3 4">
    <name type="scientific">Paracoccus pantotrophus</name>
    <name type="common">Thiosphaera pantotropha</name>
    <dbReference type="NCBI Taxonomy" id="82367"/>
    <lineage>
        <taxon>Bacteria</taxon>
        <taxon>Pseudomonadati</taxon>
        <taxon>Pseudomonadota</taxon>
        <taxon>Alphaproteobacteria</taxon>
        <taxon>Rhodobacterales</taxon>
        <taxon>Paracoccaceae</taxon>
        <taxon>Paracoccus</taxon>
    </lineage>
</organism>
<protein>
    <submittedName>
        <fullName evidence="3">SDR family oxidoreductase</fullName>
    </submittedName>
</protein>
<dbReference type="CDD" id="cd05233">
    <property type="entry name" value="SDR_c"/>
    <property type="match status" value="1"/>
</dbReference>
<comment type="similarity">
    <text evidence="1">Belongs to the short-chain dehydrogenases/reductases (SDR) family.</text>
</comment>
<evidence type="ECO:0000256" key="1">
    <source>
        <dbReference type="ARBA" id="ARBA00006484"/>
    </source>
</evidence>
<evidence type="ECO:0000313" key="4">
    <source>
        <dbReference type="Proteomes" id="UP000509322"/>
    </source>
</evidence>
<dbReference type="PRINTS" id="PR00080">
    <property type="entry name" value="SDRFAMILY"/>
</dbReference>
<dbReference type="PANTHER" id="PTHR43639">
    <property type="entry name" value="OXIDOREDUCTASE, SHORT-CHAIN DEHYDROGENASE/REDUCTASE FAMILY (AFU_ORTHOLOGUE AFUA_5G02870)"/>
    <property type="match status" value="1"/>
</dbReference>
<reference evidence="3 4" key="1">
    <citation type="submission" date="2020-07" db="EMBL/GenBank/DDBJ databases">
        <title>The complete genome of Paracoccus pantotrophus ACCC 10489.</title>
        <authorList>
            <person name="Si Y."/>
        </authorList>
    </citation>
    <scope>NUCLEOTIDE SEQUENCE [LARGE SCALE GENOMIC DNA]</scope>
    <source>
        <strain evidence="3 4">ACCC10489</strain>
    </source>
</reference>
<dbReference type="EMBL" id="CP058690">
    <property type="protein sequence ID" value="QLH15130.1"/>
    <property type="molecule type" value="Genomic_DNA"/>
</dbReference>
<dbReference type="RefSeq" id="WP_024845414.1">
    <property type="nucleotide sequence ID" value="NZ_CP038203.1"/>
</dbReference>
<dbReference type="AlphaFoldDB" id="A0A7H9BUR7"/>
<proteinExistence type="inferred from homology"/>
<accession>A0A7H9BUR7</accession>
<evidence type="ECO:0000313" key="3">
    <source>
        <dbReference type="EMBL" id="QLH15130.1"/>
    </source>
</evidence>
<name>A0A7H9BUR7_PARPN</name>
<evidence type="ECO:0000256" key="2">
    <source>
        <dbReference type="ARBA" id="ARBA00023002"/>
    </source>
</evidence>
<dbReference type="InterPro" id="IPR002347">
    <property type="entry name" value="SDR_fam"/>
</dbReference>